<dbReference type="Gene3D" id="2.170.150.80">
    <property type="entry name" value="NAC domain"/>
    <property type="match status" value="1"/>
</dbReference>
<dbReference type="Proteomes" id="UP000245207">
    <property type="component" value="Unassembled WGS sequence"/>
</dbReference>
<evidence type="ECO:0000256" key="1">
    <source>
        <dbReference type="ARBA" id="ARBA00023015"/>
    </source>
</evidence>
<sequence>MYPSIGMDSQISAHTNRSNRDYADDLLPGYRFCPTDQELIVNYLQPKLESRKLPPARIHETFIYDYNPEELARKYLSAENKWYFMTPRERVCPNGDRPKRTTEKGFWKTGNKKAEVCDVTKRRLGYKRNLAFFDEKKRKTAWLMTEYTTTDPNLPVGNGTKLNNFVLCKIYKKKKKGDRNMANEDEGNKEQNLSNDEPSPRRRRLNPGSNLPNEPQHVWIQEENLHLLAPLQPTNSFQQEVNIDTEESLSALTEPAQPFTAQTLSANQDIGSNDDAMTGQTRMNTGHYPITNNTSSTQPQLVNPHAMTEKEMTQSLCGSLACDDQQNRSFLIALDEFLNGASSSTEMEAEQLPDYMIDTIQSSVTSTIGPPDSTADQVPQLDEDFFESNHTDEIPQLFNFSPDDQVPEPANNDTTTPLYDEDFFDCSHADEFPQLEDYEAIFDEDLSNFNPMEMISFEDGELTWVGDQPLKYNEENVTLSRG</sequence>
<dbReference type="AlphaFoldDB" id="A0A2U1LQA9"/>
<keyword evidence="1" id="KW-0805">Transcription regulation</keyword>
<feature type="compositionally biased region" description="Basic and acidic residues" evidence="5">
    <location>
        <begin position="178"/>
        <end position="189"/>
    </location>
</feature>
<dbReference type="GO" id="GO:0006355">
    <property type="term" value="P:regulation of DNA-templated transcription"/>
    <property type="evidence" value="ECO:0007669"/>
    <property type="project" value="InterPro"/>
</dbReference>
<gene>
    <name evidence="7" type="ORF">CTI12_AA465980</name>
</gene>
<comment type="caution">
    <text evidence="7">The sequence shown here is derived from an EMBL/GenBank/DDBJ whole genome shotgun (WGS) entry which is preliminary data.</text>
</comment>
<dbReference type="SUPFAM" id="SSF101941">
    <property type="entry name" value="NAC domain"/>
    <property type="match status" value="1"/>
</dbReference>
<organism evidence="7 8">
    <name type="scientific">Artemisia annua</name>
    <name type="common">Sweet wormwood</name>
    <dbReference type="NCBI Taxonomy" id="35608"/>
    <lineage>
        <taxon>Eukaryota</taxon>
        <taxon>Viridiplantae</taxon>
        <taxon>Streptophyta</taxon>
        <taxon>Embryophyta</taxon>
        <taxon>Tracheophyta</taxon>
        <taxon>Spermatophyta</taxon>
        <taxon>Magnoliopsida</taxon>
        <taxon>eudicotyledons</taxon>
        <taxon>Gunneridae</taxon>
        <taxon>Pentapetalae</taxon>
        <taxon>asterids</taxon>
        <taxon>campanulids</taxon>
        <taxon>Asterales</taxon>
        <taxon>Asteraceae</taxon>
        <taxon>Asteroideae</taxon>
        <taxon>Anthemideae</taxon>
        <taxon>Artemisiinae</taxon>
        <taxon>Artemisia</taxon>
    </lineage>
</organism>
<name>A0A2U1LQA9_ARTAN</name>
<keyword evidence="8" id="KW-1185">Reference proteome</keyword>
<protein>
    <submittedName>
        <fullName evidence="7">NAC domain-containing protein</fullName>
    </submittedName>
</protein>
<dbReference type="Pfam" id="PF02365">
    <property type="entry name" value="NAM"/>
    <property type="match status" value="1"/>
</dbReference>
<dbReference type="InterPro" id="IPR036093">
    <property type="entry name" value="NAC_dom_sf"/>
</dbReference>
<dbReference type="EMBL" id="PKPP01008248">
    <property type="protein sequence ID" value="PWA51196.1"/>
    <property type="molecule type" value="Genomic_DNA"/>
</dbReference>
<evidence type="ECO:0000256" key="4">
    <source>
        <dbReference type="ARBA" id="ARBA00023242"/>
    </source>
</evidence>
<feature type="region of interest" description="Disordered" evidence="5">
    <location>
        <begin position="176"/>
        <end position="215"/>
    </location>
</feature>
<keyword evidence="4" id="KW-0539">Nucleus</keyword>
<dbReference type="GO" id="GO:0003677">
    <property type="term" value="F:DNA binding"/>
    <property type="evidence" value="ECO:0007669"/>
    <property type="project" value="UniProtKB-KW"/>
</dbReference>
<dbReference type="PANTHER" id="PTHR31719:SF179">
    <property type="entry name" value="OS08G0148400 PROTEIN"/>
    <property type="match status" value="1"/>
</dbReference>
<evidence type="ECO:0000313" key="7">
    <source>
        <dbReference type="EMBL" id="PWA51196.1"/>
    </source>
</evidence>
<dbReference type="OrthoDB" id="1921961at2759"/>
<evidence type="ECO:0000256" key="2">
    <source>
        <dbReference type="ARBA" id="ARBA00023125"/>
    </source>
</evidence>
<reference evidence="7 8" key="1">
    <citation type="journal article" date="2018" name="Mol. Plant">
        <title>The genome of Artemisia annua provides insight into the evolution of Asteraceae family and artemisinin biosynthesis.</title>
        <authorList>
            <person name="Shen Q."/>
            <person name="Zhang L."/>
            <person name="Liao Z."/>
            <person name="Wang S."/>
            <person name="Yan T."/>
            <person name="Shi P."/>
            <person name="Liu M."/>
            <person name="Fu X."/>
            <person name="Pan Q."/>
            <person name="Wang Y."/>
            <person name="Lv Z."/>
            <person name="Lu X."/>
            <person name="Zhang F."/>
            <person name="Jiang W."/>
            <person name="Ma Y."/>
            <person name="Chen M."/>
            <person name="Hao X."/>
            <person name="Li L."/>
            <person name="Tang Y."/>
            <person name="Lv G."/>
            <person name="Zhou Y."/>
            <person name="Sun X."/>
            <person name="Brodelius P.E."/>
            <person name="Rose J.K.C."/>
            <person name="Tang K."/>
        </authorList>
    </citation>
    <scope>NUCLEOTIDE SEQUENCE [LARGE SCALE GENOMIC DNA]</scope>
    <source>
        <strain evidence="8">cv. Huhao1</strain>
        <tissue evidence="7">Leaf</tissue>
    </source>
</reference>
<evidence type="ECO:0000256" key="3">
    <source>
        <dbReference type="ARBA" id="ARBA00023163"/>
    </source>
</evidence>
<evidence type="ECO:0000256" key="5">
    <source>
        <dbReference type="SAM" id="MobiDB-lite"/>
    </source>
</evidence>
<dbReference type="STRING" id="35608.A0A2U1LQA9"/>
<dbReference type="InterPro" id="IPR003441">
    <property type="entry name" value="NAC-dom"/>
</dbReference>
<feature type="domain" description="NAC" evidence="6">
    <location>
        <begin position="26"/>
        <end position="173"/>
    </location>
</feature>
<keyword evidence="3" id="KW-0804">Transcription</keyword>
<keyword evidence="2" id="KW-0238">DNA-binding</keyword>
<dbReference type="PANTHER" id="PTHR31719">
    <property type="entry name" value="NAC TRANSCRIPTION FACTOR 56"/>
    <property type="match status" value="1"/>
</dbReference>
<proteinExistence type="predicted"/>
<accession>A0A2U1LQA9</accession>
<evidence type="ECO:0000259" key="6">
    <source>
        <dbReference type="PROSITE" id="PS51005"/>
    </source>
</evidence>
<dbReference type="PROSITE" id="PS51005">
    <property type="entry name" value="NAC"/>
    <property type="match status" value="1"/>
</dbReference>
<evidence type="ECO:0000313" key="8">
    <source>
        <dbReference type="Proteomes" id="UP000245207"/>
    </source>
</evidence>